<evidence type="ECO:0000313" key="2">
    <source>
        <dbReference type="Proteomes" id="UP001487740"/>
    </source>
</evidence>
<gene>
    <name evidence="1" type="ORF">O3P69_018740</name>
</gene>
<proteinExistence type="predicted"/>
<dbReference type="InterPro" id="IPR036770">
    <property type="entry name" value="Ankyrin_rpt-contain_sf"/>
</dbReference>
<dbReference type="Gene3D" id="1.25.40.20">
    <property type="entry name" value="Ankyrin repeat-containing domain"/>
    <property type="match status" value="1"/>
</dbReference>
<sequence>MGPLQELVTFARQSGTAGTSYTLRELSSNDKKTLHRILFRRIGLQPILGTERRNDLQPIFGTERRIDLQPILRNKQRIDLQPILRNERRIDIQPILRNERRIDLQPILRNEDLQPILGTERRIDFDFKLWVARLENIVAENSIDPELLDFVSRTALHYVPERGELGMAELLVERIGADWDLGMKSALSISNETLASRHPECVEFLQKCREMYSIKPNSEGGVSTQPLCLDSDPPDVVDARRITSLFPGEFKQEYNTFDSHSLPVLPMSVYNEITHLCHGRSFLRLHPRVTLRPGLNWCRR</sequence>
<comment type="caution">
    <text evidence="1">The sequence shown here is derived from an EMBL/GenBank/DDBJ whole genome shotgun (WGS) entry which is preliminary data.</text>
</comment>
<evidence type="ECO:0000313" key="1">
    <source>
        <dbReference type="EMBL" id="KAK8378016.1"/>
    </source>
</evidence>
<organism evidence="1 2">
    <name type="scientific">Scylla paramamosain</name>
    <name type="common">Mud crab</name>
    <dbReference type="NCBI Taxonomy" id="85552"/>
    <lineage>
        <taxon>Eukaryota</taxon>
        <taxon>Metazoa</taxon>
        <taxon>Ecdysozoa</taxon>
        <taxon>Arthropoda</taxon>
        <taxon>Crustacea</taxon>
        <taxon>Multicrustacea</taxon>
        <taxon>Malacostraca</taxon>
        <taxon>Eumalacostraca</taxon>
        <taxon>Eucarida</taxon>
        <taxon>Decapoda</taxon>
        <taxon>Pleocyemata</taxon>
        <taxon>Brachyura</taxon>
        <taxon>Eubrachyura</taxon>
        <taxon>Portunoidea</taxon>
        <taxon>Portunidae</taxon>
        <taxon>Portuninae</taxon>
        <taxon>Scylla</taxon>
    </lineage>
</organism>
<name>A0AAW0SSC6_SCYPA</name>
<dbReference type="Proteomes" id="UP001487740">
    <property type="component" value="Unassembled WGS sequence"/>
</dbReference>
<keyword evidence="2" id="KW-1185">Reference proteome</keyword>
<dbReference type="EMBL" id="JARAKH010000046">
    <property type="protein sequence ID" value="KAK8378016.1"/>
    <property type="molecule type" value="Genomic_DNA"/>
</dbReference>
<protein>
    <submittedName>
        <fullName evidence="1">Uncharacterized protein</fullName>
    </submittedName>
</protein>
<reference evidence="1 2" key="1">
    <citation type="submission" date="2023-03" db="EMBL/GenBank/DDBJ databases">
        <title>High-quality genome of Scylla paramamosain provides insights in environmental adaptation.</title>
        <authorList>
            <person name="Zhang L."/>
        </authorList>
    </citation>
    <scope>NUCLEOTIDE SEQUENCE [LARGE SCALE GENOMIC DNA]</scope>
    <source>
        <strain evidence="1">LZ_2023a</strain>
        <tissue evidence="1">Muscle</tissue>
    </source>
</reference>
<accession>A0AAW0SSC6</accession>
<dbReference type="SUPFAM" id="SSF48403">
    <property type="entry name" value="Ankyrin repeat"/>
    <property type="match status" value="1"/>
</dbReference>
<dbReference type="AlphaFoldDB" id="A0AAW0SSC6"/>